<feature type="region of interest" description="Disordered" evidence="1">
    <location>
        <begin position="1"/>
        <end position="66"/>
    </location>
</feature>
<sequence length="853" mass="93849">MELFGNDKTMGHSWDFLNPRNEEVDESTQTDSSAQVVDSSSDDPRSSAGNEATPLRKGCLKGSPPESGNERIFVLRNCNQCHDYTVAPCGRCKCPLKNAPCKGHCKGTDEATGNCPRHQRSTDEAEPRRKGGTCPLCQNEGSDGISGGLCRECNNRIHDAMGKYFLQRSESTPYYQAPPPQSQYSAPAYGFPPYPYSVATLPLPLPTVQQAWNLGKSAARKPSKDTCGCPPPQASQQRKRPSLQSGQLASQQTSQQGPQQTPQQGSQQVPQQGTQQAGQWQPIPNGQPWSPQQPQQQQQQQPIQQLLGDPNGGQPLNIIVLQDCDNNALIDQLTTAISRSGGQGHANLQPPPNEQDAVQPGYSNYSYNNPLSGYIDYEVVDFNRGSQMQYSRNMDYDDGYDNDGYMDRYQQSRSSCDITSCVAKNPPTTCACNSVSCTCKSCPKECKPDGEKTENKSCSCACNCTACECKVQETECDPTCGGKCASKCEKKCDLCELLAKALEIFITLSEPKKKKKPHRPYSKKKGASNADYIKLRKNKNRKRVASGSSTQVVNDLLKDDYGMGNNKTRSSMRSTFHSVRPTPLHSGMPSPLPSHINTPVESTHELLHQKSLYRHHHEKDHEYDTDHFFLPNCEKNRCKHDCLGKCSQPPHSCRKGCKSHCRAHCHKQGGGDAAHKKSDLQGGSRQSRCFQCNEGKSLYSGRAWQEVDMNDADFSRPRNGENKPKKNGAGCGGCAGGSPAIVRRSSAGGVRYKNGLLGLSPIAHYRPGMLKFPVNYLLTGSDTRRSLVRTAAGVTLHQTPYVDVTEATKKQLPSRRKHRKRSRSSRPAAKKWQTVPMLAPGKYALSGIKNHDG</sequence>
<evidence type="ECO:0000313" key="2">
    <source>
        <dbReference type="Proteomes" id="UP000001819"/>
    </source>
</evidence>
<feature type="region of interest" description="Disordered" evidence="1">
    <location>
        <begin position="712"/>
        <end position="731"/>
    </location>
</feature>
<feature type="region of interest" description="Disordered" evidence="1">
    <location>
        <begin position="341"/>
        <end position="364"/>
    </location>
</feature>
<dbReference type="RefSeq" id="XP_015039329.2">
    <property type="nucleotide sequence ID" value="XM_015183843.2"/>
</dbReference>
<organism evidence="2 4">
    <name type="scientific">Drosophila pseudoobscura pseudoobscura</name>
    <name type="common">Fruit fly</name>
    <dbReference type="NCBI Taxonomy" id="46245"/>
    <lineage>
        <taxon>Eukaryota</taxon>
        <taxon>Metazoa</taxon>
        <taxon>Ecdysozoa</taxon>
        <taxon>Arthropoda</taxon>
        <taxon>Hexapoda</taxon>
        <taxon>Insecta</taxon>
        <taxon>Pterygota</taxon>
        <taxon>Neoptera</taxon>
        <taxon>Endopterygota</taxon>
        <taxon>Diptera</taxon>
        <taxon>Brachycera</taxon>
        <taxon>Muscomorpha</taxon>
        <taxon>Ephydroidea</taxon>
        <taxon>Drosophilidae</taxon>
        <taxon>Drosophila</taxon>
        <taxon>Sophophora</taxon>
    </lineage>
</organism>
<dbReference type="KEGG" id="dpo:26533166"/>
<keyword evidence="2" id="KW-1185">Reference proteome</keyword>
<evidence type="ECO:0000313" key="3">
    <source>
        <dbReference type="RefSeq" id="XP_015039329.2"/>
    </source>
</evidence>
<protein>
    <submittedName>
        <fullName evidence="3">Uncharacterized protein isoform X1</fullName>
    </submittedName>
    <submittedName>
        <fullName evidence="4">Uncharacterized protein isoform X2</fullName>
    </submittedName>
</protein>
<feature type="compositionally biased region" description="Basic residues" evidence="1">
    <location>
        <begin position="812"/>
        <end position="824"/>
    </location>
</feature>
<dbReference type="AlphaFoldDB" id="A0A6I8VUG1"/>
<feature type="region of interest" description="Disordered" evidence="1">
    <location>
        <begin position="112"/>
        <end position="131"/>
    </location>
</feature>
<evidence type="ECO:0000313" key="4">
    <source>
        <dbReference type="RefSeq" id="XP_033234705.1"/>
    </source>
</evidence>
<reference evidence="2" key="1">
    <citation type="submission" date="2024-06" db="UniProtKB">
        <authorList>
            <consortium name="RefSeq"/>
        </authorList>
    </citation>
    <scope>NUCLEOTIDE SEQUENCE [LARGE SCALE GENOMIC DNA]</scope>
    <source>
        <strain evidence="3">MV-25-SWS-2005</strain>
        <strain evidence="2">MV2-25</strain>
        <tissue evidence="3">Whole body</tissue>
    </source>
</reference>
<gene>
    <name evidence="3 4" type="primary">LOC26533166</name>
</gene>
<feature type="region of interest" description="Disordered" evidence="1">
    <location>
        <begin position="807"/>
        <end position="833"/>
    </location>
</feature>
<feature type="compositionally biased region" description="Basic and acidic residues" evidence="1">
    <location>
        <begin position="713"/>
        <end position="724"/>
    </location>
</feature>
<feature type="region of interest" description="Disordered" evidence="1">
    <location>
        <begin position="216"/>
        <end position="311"/>
    </location>
</feature>
<dbReference type="Proteomes" id="UP000001819">
    <property type="component" value="Chromosome 3"/>
</dbReference>
<name>A0A6I8VUG1_DROPS</name>
<evidence type="ECO:0000256" key="1">
    <source>
        <dbReference type="SAM" id="MobiDB-lite"/>
    </source>
</evidence>
<dbReference type="RefSeq" id="XP_033234705.1">
    <property type="nucleotide sequence ID" value="XM_033378814.1"/>
</dbReference>
<proteinExistence type="predicted"/>
<feature type="compositionally biased region" description="Basic and acidic residues" evidence="1">
    <location>
        <begin position="120"/>
        <end position="129"/>
    </location>
</feature>
<feature type="compositionally biased region" description="Low complexity" evidence="1">
    <location>
        <begin position="242"/>
        <end position="305"/>
    </location>
</feature>
<accession>A0A6I8VUG1</accession>
<reference evidence="4" key="2">
    <citation type="submission" date="2025-04" db="UniProtKB">
        <authorList>
            <consortium name="RefSeq"/>
        </authorList>
    </citation>
    <scope>IDENTIFICATION</scope>
    <source>
        <strain evidence="4">MV-25-SWS-2005</strain>
        <strain evidence="2">MV2-25</strain>
        <tissue evidence="4">Whole body</tissue>
    </source>
</reference>